<reference evidence="1 2" key="1">
    <citation type="submission" date="2018-08" db="EMBL/GenBank/DDBJ databases">
        <title>Genome and evolution of the arbuscular mycorrhizal fungus Diversispora epigaea (formerly Glomus versiforme) and its bacterial endosymbionts.</title>
        <authorList>
            <person name="Sun X."/>
            <person name="Fei Z."/>
            <person name="Harrison M."/>
        </authorList>
    </citation>
    <scope>NUCLEOTIDE SEQUENCE [LARGE SCALE GENOMIC DNA]</scope>
    <source>
        <strain evidence="1 2">IT104</strain>
    </source>
</reference>
<keyword evidence="2" id="KW-1185">Reference proteome</keyword>
<sequence>MENASSMMKNGNANPSGDPTYTYLCRFSVNLLATRVCRITEANIKDCLAMETCLFAVQPLHLKVVAETRTAMLIDFKAQANNSQFDKTVQTLKMFYLFHNLPTEFAAFDELLLSELPEISNLGLGKGLGFRVRERVFFRMGRQYRDSNKGGYGPVEAISLIKSNNSIKIATQNICDLLNPTKQIQ</sequence>
<gene>
    <name evidence="1" type="ORF">Glove_66g68</name>
</gene>
<name>A0A397JLE9_9GLOM</name>
<evidence type="ECO:0000313" key="2">
    <source>
        <dbReference type="Proteomes" id="UP000266861"/>
    </source>
</evidence>
<evidence type="ECO:0000313" key="1">
    <source>
        <dbReference type="EMBL" id="RHZ85350.1"/>
    </source>
</evidence>
<comment type="caution">
    <text evidence="1">The sequence shown here is derived from an EMBL/GenBank/DDBJ whole genome shotgun (WGS) entry which is preliminary data.</text>
</comment>
<dbReference type="AlphaFoldDB" id="A0A397JLE9"/>
<dbReference type="Proteomes" id="UP000266861">
    <property type="component" value="Unassembled WGS sequence"/>
</dbReference>
<accession>A0A397JLE9</accession>
<proteinExistence type="predicted"/>
<dbReference type="EMBL" id="PQFF01000063">
    <property type="protein sequence ID" value="RHZ85350.1"/>
    <property type="molecule type" value="Genomic_DNA"/>
</dbReference>
<protein>
    <submittedName>
        <fullName evidence="1">Uncharacterized protein</fullName>
    </submittedName>
</protein>
<organism evidence="1 2">
    <name type="scientific">Diversispora epigaea</name>
    <dbReference type="NCBI Taxonomy" id="1348612"/>
    <lineage>
        <taxon>Eukaryota</taxon>
        <taxon>Fungi</taxon>
        <taxon>Fungi incertae sedis</taxon>
        <taxon>Mucoromycota</taxon>
        <taxon>Glomeromycotina</taxon>
        <taxon>Glomeromycetes</taxon>
        <taxon>Diversisporales</taxon>
        <taxon>Diversisporaceae</taxon>
        <taxon>Diversispora</taxon>
    </lineage>
</organism>